<proteinExistence type="predicted"/>
<dbReference type="AlphaFoldDB" id="A0A4S1DSS7"/>
<feature type="signal peptide" evidence="1">
    <location>
        <begin position="1"/>
        <end position="25"/>
    </location>
</feature>
<gene>
    <name evidence="2" type="ORF">EM932_16920</name>
</gene>
<feature type="chain" id="PRO_5020196002" evidence="1">
    <location>
        <begin position="26"/>
        <end position="100"/>
    </location>
</feature>
<keyword evidence="1" id="KW-0732">Signal</keyword>
<comment type="caution">
    <text evidence="2">The sequence shown here is derived from an EMBL/GenBank/DDBJ whole genome shotgun (WGS) entry which is preliminary data.</text>
</comment>
<name>A0A4S1DSS7_9FLAO</name>
<accession>A0A4S1DSS7</accession>
<evidence type="ECO:0000313" key="2">
    <source>
        <dbReference type="EMBL" id="TGV01041.1"/>
    </source>
</evidence>
<evidence type="ECO:0000256" key="1">
    <source>
        <dbReference type="SAM" id="SignalP"/>
    </source>
</evidence>
<dbReference type="RefSeq" id="WP_135878393.1">
    <property type="nucleotide sequence ID" value="NZ_SRSO01000028.1"/>
</dbReference>
<keyword evidence="3" id="KW-1185">Reference proteome</keyword>
<dbReference type="EMBL" id="SRSO01000028">
    <property type="protein sequence ID" value="TGV01041.1"/>
    <property type="molecule type" value="Genomic_DNA"/>
</dbReference>
<dbReference type="Proteomes" id="UP000307602">
    <property type="component" value="Unassembled WGS sequence"/>
</dbReference>
<sequence length="100" mass="11033">MKNKISIYLLAIFCFTLFSINISQTNNENSKISFSLTELQYAFAADSEIRGKQCGSDECSVTYSIGVVTVTEHGHYYHCKTIETPGLCDSSACDVKCDAI</sequence>
<organism evidence="2 3">
    <name type="scientific">Flavivirga rizhaonensis</name>
    <dbReference type="NCBI Taxonomy" id="2559571"/>
    <lineage>
        <taxon>Bacteria</taxon>
        <taxon>Pseudomonadati</taxon>
        <taxon>Bacteroidota</taxon>
        <taxon>Flavobacteriia</taxon>
        <taxon>Flavobacteriales</taxon>
        <taxon>Flavobacteriaceae</taxon>
        <taxon>Flavivirga</taxon>
    </lineage>
</organism>
<protein>
    <submittedName>
        <fullName evidence="2">Uncharacterized protein</fullName>
    </submittedName>
</protein>
<evidence type="ECO:0000313" key="3">
    <source>
        <dbReference type="Proteomes" id="UP000307602"/>
    </source>
</evidence>
<reference evidence="2 3" key="1">
    <citation type="submission" date="2019-04" db="EMBL/GenBank/DDBJ databases">
        <authorList>
            <person name="Liu A."/>
        </authorList>
    </citation>
    <scope>NUCLEOTIDE SEQUENCE [LARGE SCALE GENOMIC DNA]</scope>
    <source>
        <strain evidence="2 3">RZ03</strain>
    </source>
</reference>
<dbReference type="OrthoDB" id="10004032at2"/>